<reference evidence="1" key="1">
    <citation type="journal article" date="2014" name="Front. Microbiol.">
        <title>High frequency of phylogenetically diverse reductive dehalogenase-homologous genes in deep subseafloor sedimentary metagenomes.</title>
        <authorList>
            <person name="Kawai M."/>
            <person name="Futagami T."/>
            <person name="Toyoda A."/>
            <person name="Takaki Y."/>
            <person name="Nishi S."/>
            <person name="Hori S."/>
            <person name="Arai W."/>
            <person name="Tsubouchi T."/>
            <person name="Morono Y."/>
            <person name="Uchiyama I."/>
            <person name="Ito T."/>
            <person name="Fujiyama A."/>
            <person name="Inagaki F."/>
            <person name="Takami H."/>
        </authorList>
    </citation>
    <scope>NUCLEOTIDE SEQUENCE</scope>
    <source>
        <strain evidence="1">Expedition CK06-06</strain>
    </source>
</reference>
<gene>
    <name evidence="1" type="ORF">S01H4_63960</name>
</gene>
<dbReference type="EMBL" id="BART01038635">
    <property type="protein sequence ID" value="GAH06489.1"/>
    <property type="molecule type" value="Genomic_DNA"/>
</dbReference>
<proteinExistence type="predicted"/>
<feature type="non-terminal residue" evidence="1">
    <location>
        <position position="1"/>
    </location>
</feature>
<sequence>SKSQQQINLLGTKFTVIYYRIDLINNDDYLIDVPGVKEELQILEYQPGDTLRLMAPLYVITYTDKELISLAKNNLGLLPGTEELIKVLQKDWEIFVISTSYTHFAYNVTSALGIPKDHVYCTELNIKDMK</sequence>
<dbReference type="SUPFAM" id="SSF56784">
    <property type="entry name" value="HAD-like"/>
    <property type="match status" value="1"/>
</dbReference>
<feature type="non-terminal residue" evidence="1">
    <location>
        <position position="130"/>
    </location>
</feature>
<name>X1DNE1_9ZZZZ</name>
<dbReference type="Gene3D" id="1.10.3870.10">
    <property type="entry name" value="AF1437-like domain superfamily"/>
    <property type="match status" value="1"/>
</dbReference>
<dbReference type="AlphaFoldDB" id="X1DNE1"/>
<organism evidence="1">
    <name type="scientific">marine sediment metagenome</name>
    <dbReference type="NCBI Taxonomy" id="412755"/>
    <lineage>
        <taxon>unclassified sequences</taxon>
        <taxon>metagenomes</taxon>
        <taxon>ecological metagenomes</taxon>
    </lineage>
</organism>
<accession>X1DNE1</accession>
<dbReference type="InterPro" id="IPR036412">
    <property type="entry name" value="HAD-like_sf"/>
</dbReference>
<evidence type="ECO:0000313" key="1">
    <source>
        <dbReference type="EMBL" id="GAH06489.1"/>
    </source>
</evidence>
<comment type="caution">
    <text evidence="1">The sequence shown here is derived from an EMBL/GenBank/DDBJ whole genome shotgun (WGS) entry which is preliminary data.</text>
</comment>
<protein>
    <submittedName>
        <fullName evidence="1">Uncharacterized protein</fullName>
    </submittedName>
</protein>